<proteinExistence type="predicted"/>
<organism evidence="1 2">
    <name type="scientific">Winogradskyella litoriviva</name>
    <dbReference type="NCBI Taxonomy" id="1220182"/>
    <lineage>
        <taxon>Bacteria</taxon>
        <taxon>Pseudomonadati</taxon>
        <taxon>Bacteroidota</taxon>
        <taxon>Flavobacteriia</taxon>
        <taxon>Flavobacteriales</taxon>
        <taxon>Flavobacteriaceae</taxon>
        <taxon>Winogradskyella</taxon>
    </lineage>
</organism>
<accession>A0ABX2E0E9</accession>
<evidence type="ECO:0008006" key="3">
    <source>
        <dbReference type="Google" id="ProtNLM"/>
    </source>
</evidence>
<dbReference type="RefSeq" id="WP_173299634.1">
    <property type="nucleotide sequence ID" value="NZ_JABRWQ010000001.1"/>
</dbReference>
<dbReference type="Gene3D" id="2.60.120.200">
    <property type="match status" value="1"/>
</dbReference>
<protein>
    <recommendedName>
        <fullName evidence="3">DUF5017 domain-containing protein</fullName>
    </recommendedName>
</protein>
<sequence>MKRIIYCLAVLGITLVGCNPMEDIYDGLDSSAEPIVGSDTYTLVSDDYDELELSYGSFSSIEDAKTMLPGFLADKYPFWGEGSSVVVGYELYIGNAEGVSDFTYSDIYEFTNSDYATAGSDAFGFYPDVDATDAIPAILDAQVADPTEGQMILAKYDQYTEDPVVGLANLVSYNFAGSMEGFTVGEEFGDDEVWTSQTGYVQGNSYFGGQVANTEWLVSPSIDLSAESDLKFQITHELDYAGDASLLKIMVSTDYTGDVLTTTWDEIILANPATGDMASSEDYDFSAYDGETINVAFKYESTDSDAGRWRIESMAIKTLGATGDTNSKGEYFMYTGGSWEAVDGVYYLSSKDFDSMGEGYNQPGQYDNFGSSVPPDNYLPTFLSLNFPYAQEDEELFVIYDYYSSSSGAQIRGNLYTVTDGEFVGHESTISTTLQFGYEDGVWVPDNTIRYTLTADDYALIATELADTYPNATASMSNYGNMDRRAGNAAEWTNPMVLEAVAIVLDEVDPSAAEEQKYIVTIEIYNGSNTTEDFAVIKMDGAWVYQD</sequence>
<gene>
    <name evidence="1" type="ORF">HNV10_01900</name>
</gene>
<keyword evidence="2" id="KW-1185">Reference proteome</keyword>
<reference evidence="1 2" key="1">
    <citation type="journal article" date="2015" name="Int. J. Syst. Evol. Microbiol.">
        <title>Winogradskyella litoriviva sp. nov., isolated from coastal seawater.</title>
        <authorList>
            <person name="Nedashkovskaya O.I."/>
            <person name="Kukhlevskiy A.D."/>
            <person name="Zhukova N.V."/>
            <person name="Kim S.J."/>
            <person name="Rhee S.K."/>
            <person name="Mikhailov V.V."/>
        </authorList>
    </citation>
    <scope>NUCLEOTIDE SEQUENCE [LARGE SCALE GENOMIC DNA]</scope>
    <source>
        <strain evidence="1 2">KMM6491</strain>
    </source>
</reference>
<dbReference type="EMBL" id="JABRWQ010000001">
    <property type="protein sequence ID" value="NRD21976.1"/>
    <property type="molecule type" value="Genomic_DNA"/>
</dbReference>
<comment type="caution">
    <text evidence="1">The sequence shown here is derived from an EMBL/GenBank/DDBJ whole genome shotgun (WGS) entry which is preliminary data.</text>
</comment>
<evidence type="ECO:0000313" key="1">
    <source>
        <dbReference type="EMBL" id="NRD21976.1"/>
    </source>
</evidence>
<dbReference type="NCBIfam" id="NF038128">
    <property type="entry name" value="choice_anch_J"/>
    <property type="match status" value="1"/>
</dbReference>
<name>A0ABX2E0E9_9FLAO</name>
<evidence type="ECO:0000313" key="2">
    <source>
        <dbReference type="Proteomes" id="UP000805085"/>
    </source>
</evidence>
<dbReference type="Proteomes" id="UP000805085">
    <property type="component" value="Unassembled WGS sequence"/>
</dbReference>
<dbReference type="PROSITE" id="PS51257">
    <property type="entry name" value="PROKAR_LIPOPROTEIN"/>
    <property type="match status" value="1"/>
</dbReference>